<name>Q5XKA5_XENLA</name>
<dbReference type="EMBL" id="BC083006">
    <property type="protein sequence ID" value="AAH83006.1"/>
    <property type="molecule type" value="mRNA"/>
</dbReference>
<dbReference type="KEGG" id="xla:494835"/>
<dbReference type="Bgee" id="494835">
    <property type="expression patterns" value="Expressed in camera-type eye and 16 other cell types or tissues"/>
</dbReference>
<feature type="region of interest" description="Disordered" evidence="1">
    <location>
        <begin position="137"/>
        <end position="186"/>
    </location>
</feature>
<gene>
    <name evidence="4 5" type="primary">rap1gap.L</name>
    <name evidence="2" type="synonym">LOC494835</name>
    <name evidence="4" type="synonym">rap1ga1</name>
    <name evidence="4" type="synonym">rap1gap</name>
    <name evidence="4" type="synonym">rap1gap1</name>
    <name evidence="4" type="synonym">rap1gapii</name>
    <name evidence="4" type="synonym">rapgap</name>
</gene>
<feature type="compositionally biased region" description="Basic residues" evidence="1">
    <location>
        <begin position="1"/>
        <end position="11"/>
    </location>
</feature>
<evidence type="ECO:0000313" key="2">
    <source>
        <dbReference type="EMBL" id="AAH83006.1"/>
    </source>
</evidence>
<reference evidence="4" key="3">
    <citation type="submission" date="2025-04" db="UniProtKB">
        <authorList>
            <consortium name="RefSeq"/>
        </authorList>
    </citation>
    <scope>IDENTIFICATION</scope>
</reference>
<feature type="compositionally biased region" description="Basic and acidic residues" evidence="1">
    <location>
        <begin position="71"/>
        <end position="86"/>
    </location>
</feature>
<organism evidence="2">
    <name type="scientific">Xenopus laevis</name>
    <name type="common">African clawed frog</name>
    <dbReference type="NCBI Taxonomy" id="8355"/>
    <lineage>
        <taxon>Eukaryota</taxon>
        <taxon>Metazoa</taxon>
        <taxon>Chordata</taxon>
        <taxon>Craniata</taxon>
        <taxon>Vertebrata</taxon>
        <taxon>Euteleostomi</taxon>
        <taxon>Amphibia</taxon>
        <taxon>Batrachia</taxon>
        <taxon>Anura</taxon>
        <taxon>Pipoidea</taxon>
        <taxon>Pipidae</taxon>
        <taxon>Xenopodinae</taxon>
        <taxon>Xenopus</taxon>
        <taxon>Xenopus</taxon>
    </lineage>
</organism>
<dbReference type="AlphaFoldDB" id="Q5XKA5"/>
<dbReference type="CTD" id="494835"/>
<feature type="compositionally biased region" description="Polar residues" evidence="1">
    <location>
        <begin position="48"/>
        <end position="69"/>
    </location>
</feature>
<dbReference type="GeneID" id="494835"/>
<evidence type="ECO:0000313" key="4">
    <source>
        <dbReference type="RefSeq" id="NP_001088130.1"/>
    </source>
</evidence>
<sequence length="186" mass="20222">MTGKSPTRKKSGPFSSRRSSAIGIENIQEVQEKRESPTGPQKYPDISPVSQEPKSENSSNHSSPEMPTTKNRRESAPKPDVGRDFSRSSSSASSFASVVEENELLDEEDMGMDSASASGTPHKRDSFVYSTWLEDSMSSVSTASGGSSSGFPHSPLPDGRRSGDPSFPEIKIQLEQTEHHTTNQRC</sequence>
<accession>Q5XKA5</accession>
<feature type="compositionally biased region" description="Basic and acidic residues" evidence="1">
    <location>
        <begin position="176"/>
        <end position="186"/>
    </location>
</feature>
<keyword evidence="3" id="KW-1185">Reference proteome</keyword>
<reference evidence="4" key="1">
    <citation type="journal article" date="2002" name="Dev. Dyn.">
        <title>Genetic and genomic tools for Xenopus research: The NIH Xenopus initiative.</title>
        <authorList>
            <person name="Klein S.L."/>
            <person name="Strausberg R.L."/>
            <person name="Wagner L."/>
            <person name="Pontius J."/>
            <person name="Clifton S.W."/>
            <person name="Richardson P."/>
        </authorList>
    </citation>
    <scope>NUCLEOTIDE SEQUENCE</scope>
</reference>
<evidence type="ECO:0000256" key="1">
    <source>
        <dbReference type="SAM" id="MobiDB-lite"/>
    </source>
</evidence>
<feature type="compositionally biased region" description="Low complexity" evidence="1">
    <location>
        <begin position="87"/>
        <end position="99"/>
    </location>
</feature>
<protein>
    <submittedName>
        <fullName evidence="2">LOC494835 protein</fullName>
    </submittedName>
    <submittedName>
        <fullName evidence="4">RAP1 GTPase activating protein L homeolog</fullName>
    </submittedName>
</protein>
<proteinExistence type="evidence at transcript level"/>
<dbReference type="RefSeq" id="NP_001088130.1">
    <property type="nucleotide sequence ID" value="NM_001094661.1"/>
</dbReference>
<dbReference type="OrthoDB" id="2499658at2759"/>
<dbReference type="Xenbase" id="XB-GENE-996879">
    <property type="gene designation" value="rap1gap.L"/>
</dbReference>
<reference evidence="2" key="2">
    <citation type="submission" date="2004-09" db="EMBL/GenBank/DDBJ databases">
        <authorList>
            <consortium name="NIH - Xenopus Gene Collection (XGC) project"/>
        </authorList>
    </citation>
    <scope>NUCLEOTIDE SEQUENCE [LARGE SCALE MRNA]</scope>
    <source>
        <tissue evidence="2">Liver</tissue>
    </source>
</reference>
<feature type="region of interest" description="Disordered" evidence="1">
    <location>
        <begin position="1"/>
        <end position="124"/>
    </location>
</feature>
<evidence type="ECO:0000313" key="5">
    <source>
        <dbReference type="Xenbase" id="XB-GENE-996879"/>
    </source>
</evidence>
<evidence type="ECO:0000313" key="3">
    <source>
        <dbReference type="Proteomes" id="UP000186698"/>
    </source>
</evidence>
<feature type="compositionally biased region" description="Low complexity" evidence="1">
    <location>
        <begin position="137"/>
        <end position="150"/>
    </location>
</feature>
<feature type="compositionally biased region" description="Acidic residues" evidence="1">
    <location>
        <begin position="100"/>
        <end position="111"/>
    </location>
</feature>
<dbReference type="AGR" id="Xenbase:XB-GENE-996879"/>
<dbReference type="Proteomes" id="UP000186698">
    <property type="component" value="Chromosome 7L"/>
</dbReference>